<dbReference type="Proteomes" id="UP000299102">
    <property type="component" value="Unassembled WGS sequence"/>
</dbReference>
<accession>A0A4C1SN03</accession>
<protein>
    <submittedName>
        <fullName evidence="2">Uncharacterized protein</fullName>
    </submittedName>
</protein>
<dbReference type="AlphaFoldDB" id="A0A4C1SN03"/>
<organism evidence="2 3">
    <name type="scientific">Eumeta variegata</name>
    <name type="common">Bagworm moth</name>
    <name type="synonym">Eumeta japonica</name>
    <dbReference type="NCBI Taxonomy" id="151549"/>
    <lineage>
        <taxon>Eukaryota</taxon>
        <taxon>Metazoa</taxon>
        <taxon>Ecdysozoa</taxon>
        <taxon>Arthropoda</taxon>
        <taxon>Hexapoda</taxon>
        <taxon>Insecta</taxon>
        <taxon>Pterygota</taxon>
        <taxon>Neoptera</taxon>
        <taxon>Endopterygota</taxon>
        <taxon>Lepidoptera</taxon>
        <taxon>Glossata</taxon>
        <taxon>Ditrysia</taxon>
        <taxon>Tineoidea</taxon>
        <taxon>Psychidae</taxon>
        <taxon>Oiketicinae</taxon>
        <taxon>Eumeta</taxon>
    </lineage>
</organism>
<dbReference type="OrthoDB" id="6070751at2759"/>
<dbReference type="STRING" id="151549.A0A4C1SN03"/>
<name>A0A4C1SN03_EUMVA</name>
<comment type="caution">
    <text evidence="2">The sequence shown here is derived from an EMBL/GenBank/DDBJ whole genome shotgun (WGS) entry which is preliminary data.</text>
</comment>
<sequence>MSDDEIIVHSVLKFQPYHLDRDALKAASNAAGSDTARVTLEVDEPPTGDDPPTFLRRLQDLTVKVGTRTRFLVEITSSTECKKVRGDKRLCCLSSSVGNEKICGFAHREKKSGVRVGDEDRERGGRVGRGVRGRSRAKVKVRDSVKICNYNRLVVI</sequence>
<gene>
    <name evidence="2" type="ORF">EVAR_69114_1</name>
</gene>
<evidence type="ECO:0000313" key="3">
    <source>
        <dbReference type="Proteomes" id="UP000299102"/>
    </source>
</evidence>
<evidence type="ECO:0000313" key="2">
    <source>
        <dbReference type="EMBL" id="GBP02598.1"/>
    </source>
</evidence>
<feature type="region of interest" description="Disordered" evidence="1">
    <location>
        <begin position="28"/>
        <end position="51"/>
    </location>
</feature>
<dbReference type="EMBL" id="BGZK01003564">
    <property type="protein sequence ID" value="GBP02598.1"/>
    <property type="molecule type" value="Genomic_DNA"/>
</dbReference>
<proteinExistence type="predicted"/>
<keyword evidence="3" id="KW-1185">Reference proteome</keyword>
<evidence type="ECO:0000256" key="1">
    <source>
        <dbReference type="SAM" id="MobiDB-lite"/>
    </source>
</evidence>
<reference evidence="2 3" key="1">
    <citation type="journal article" date="2019" name="Commun. Biol.">
        <title>The bagworm genome reveals a unique fibroin gene that provides high tensile strength.</title>
        <authorList>
            <person name="Kono N."/>
            <person name="Nakamura H."/>
            <person name="Ohtoshi R."/>
            <person name="Tomita M."/>
            <person name="Numata K."/>
            <person name="Arakawa K."/>
        </authorList>
    </citation>
    <scope>NUCLEOTIDE SEQUENCE [LARGE SCALE GENOMIC DNA]</scope>
</reference>